<dbReference type="KEGG" id="oat:OAN307_c07610"/>
<dbReference type="PROSITE" id="PS51000">
    <property type="entry name" value="HTH_DEOR_2"/>
    <property type="match status" value="1"/>
</dbReference>
<dbReference type="InterPro" id="IPR037171">
    <property type="entry name" value="NagB/RpiA_transferase-like"/>
</dbReference>
<dbReference type="Gene3D" id="3.40.50.1360">
    <property type="match status" value="1"/>
</dbReference>
<evidence type="ECO:0000313" key="6">
    <source>
        <dbReference type="EMBL" id="AGI66486.1"/>
    </source>
</evidence>
<dbReference type="eggNOG" id="COG1349">
    <property type="taxonomic scope" value="Bacteria"/>
</dbReference>
<dbReference type="SUPFAM" id="SSF100950">
    <property type="entry name" value="NagB/RpiA/CoA transferase-like"/>
    <property type="match status" value="1"/>
</dbReference>
<dbReference type="PROSITE" id="PS00894">
    <property type="entry name" value="HTH_DEOR_1"/>
    <property type="match status" value="1"/>
</dbReference>
<dbReference type="PANTHER" id="PTHR30363">
    <property type="entry name" value="HTH-TYPE TRANSCRIPTIONAL REGULATOR SRLR-RELATED"/>
    <property type="match status" value="1"/>
</dbReference>
<dbReference type="EMBL" id="CP003740">
    <property type="protein sequence ID" value="AGI66486.1"/>
    <property type="molecule type" value="Genomic_DNA"/>
</dbReference>
<keyword evidence="7" id="KW-1185">Reference proteome</keyword>
<dbReference type="Pfam" id="PF08220">
    <property type="entry name" value="HTH_DeoR"/>
    <property type="match status" value="1"/>
</dbReference>
<keyword evidence="1" id="KW-0678">Repressor</keyword>
<sequence>MFILDCYCAVGVFCGCLLGGDMSENFDLAAVRRRKIVDLVRVRGAMGIRDLGVQFSVSEATVRRDLKALDDEGIVVRTHGGVLMNSNVRVDLPNEERKAVGAAEKRRIGQAAIEMLSDDEVVFLDAGTTAHAVAAYAHQKSRCTYVTTSLGVANQLQAQGIVNFYMIGGSYEPVNDSFAGTLAVSALRSLSFDIAFLCCSAVDVGKRSISVASEVYAQVQKEVILNTRRRFVIADASKFKPNAFMRTSQFDQITGIITNRELDEGTIAKIRDADLELVLV</sequence>
<dbReference type="InterPro" id="IPR001034">
    <property type="entry name" value="DeoR_HTH"/>
</dbReference>
<evidence type="ECO:0000256" key="3">
    <source>
        <dbReference type="ARBA" id="ARBA00023125"/>
    </source>
</evidence>
<evidence type="ECO:0000256" key="2">
    <source>
        <dbReference type="ARBA" id="ARBA00023015"/>
    </source>
</evidence>
<dbReference type="InterPro" id="IPR018356">
    <property type="entry name" value="Tscrpt_reg_HTH_DeoR_CS"/>
</dbReference>
<dbReference type="HOGENOM" id="CLU_060699_0_1_5"/>
<dbReference type="Proteomes" id="UP000005307">
    <property type="component" value="Chromosome"/>
</dbReference>
<dbReference type="GO" id="GO:0003677">
    <property type="term" value="F:DNA binding"/>
    <property type="evidence" value="ECO:0007669"/>
    <property type="project" value="UniProtKB-KW"/>
</dbReference>
<dbReference type="SMART" id="SM01134">
    <property type="entry name" value="DeoRC"/>
    <property type="match status" value="1"/>
</dbReference>
<dbReference type="PRINTS" id="PR00037">
    <property type="entry name" value="HTHLACR"/>
</dbReference>
<name>M9R850_9RHOB</name>
<proteinExistence type="predicted"/>
<organism evidence="6 7">
    <name type="scientific">Octadecabacter antarcticus 307</name>
    <dbReference type="NCBI Taxonomy" id="391626"/>
    <lineage>
        <taxon>Bacteria</taxon>
        <taxon>Pseudomonadati</taxon>
        <taxon>Pseudomonadota</taxon>
        <taxon>Alphaproteobacteria</taxon>
        <taxon>Rhodobacterales</taxon>
        <taxon>Roseobacteraceae</taxon>
        <taxon>Octadecabacter</taxon>
    </lineage>
</organism>
<dbReference type="PANTHER" id="PTHR30363:SF4">
    <property type="entry name" value="GLYCEROL-3-PHOSPHATE REGULON REPRESSOR"/>
    <property type="match status" value="1"/>
</dbReference>
<dbReference type="GO" id="GO:0003700">
    <property type="term" value="F:DNA-binding transcription factor activity"/>
    <property type="evidence" value="ECO:0007669"/>
    <property type="project" value="InterPro"/>
</dbReference>
<dbReference type="AlphaFoldDB" id="M9R850"/>
<dbReference type="InterPro" id="IPR014036">
    <property type="entry name" value="DeoR-like_C"/>
</dbReference>
<dbReference type="SUPFAM" id="SSF46785">
    <property type="entry name" value="Winged helix' DNA-binding domain"/>
    <property type="match status" value="1"/>
</dbReference>
<gene>
    <name evidence="6" type="ORF">OAN307_c07610</name>
</gene>
<accession>M9R850</accession>
<dbReference type="InterPro" id="IPR050313">
    <property type="entry name" value="Carb_Metab_HTH_regulators"/>
</dbReference>
<dbReference type="STRING" id="391626.OAN307_c07610"/>
<evidence type="ECO:0000313" key="7">
    <source>
        <dbReference type="Proteomes" id="UP000005307"/>
    </source>
</evidence>
<dbReference type="Gene3D" id="1.10.10.10">
    <property type="entry name" value="Winged helix-like DNA-binding domain superfamily/Winged helix DNA-binding domain"/>
    <property type="match status" value="1"/>
</dbReference>
<evidence type="ECO:0000256" key="4">
    <source>
        <dbReference type="ARBA" id="ARBA00023163"/>
    </source>
</evidence>
<evidence type="ECO:0000256" key="1">
    <source>
        <dbReference type="ARBA" id="ARBA00022491"/>
    </source>
</evidence>
<dbReference type="Pfam" id="PF00455">
    <property type="entry name" value="DeoRC"/>
    <property type="match status" value="1"/>
</dbReference>
<protein>
    <submittedName>
        <fullName evidence="6">DeoR family transcriptional regulator</fullName>
    </submittedName>
</protein>
<keyword evidence="3" id="KW-0238">DNA-binding</keyword>
<feature type="domain" description="HTH deoR-type" evidence="5">
    <location>
        <begin position="29"/>
        <end position="84"/>
    </location>
</feature>
<evidence type="ECO:0000259" key="5">
    <source>
        <dbReference type="PROSITE" id="PS51000"/>
    </source>
</evidence>
<reference evidence="6 7" key="1">
    <citation type="journal article" date="2013" name="PLoS ONE">
        <title>Poles Apart: Arctic and Antarctic Octadecabacter strains Share High Genome Plasticity and a New Type of Xanthorhodopsin.</title>
        <authorList>
            <person name="Vollmers J."/>
            <person name="Voget S."/>
            <person name="Dietrich S."/>
            <person name="Gollnow K."/>
            <person name="Smits M."/>
            <person name="Meyer K."/>
            <person name="Brinkhoff T."/>
            <person name="Simon M."/>
            <person name="Daniel R."/>
        </authorList>
    </citation>
    <scope>NUCLEOTIDE SEQUENCE [LARGE SCALE GENOMIC DNA]</scope>
    <source>
        <strain evidence="6 7">307</strain>
    </source>
</reference>
<keyword evidence="2" id="KW-0805">Transcription regulation</keyword>
<dbReference type="SMART" id="SM00420">
    <property type="entry name" value="HTH_DEOR"/>
    <property type="match status" value="1"/>
</dbReference>
<keyword evidence="4" id="KW-0804">Transcription</keyword>
<dbReference type="InterPro" id="IPR036388">
    <property type="entry name" value="WH-like_DNA-bd_sf"/>
</dbReference>
<dbReference type="InterPro" id="IPR036390">
    <property type="entry name" value="WH_DNA-bd_sf"/>
</dbReference>